<organism evidence="3 4">
    <name type="scientific">Enhygromyxa salina</name>
    <dbReference type="NCBI Taxonomy" id="215803"/>
    <lineage>
        <taxon>Bacteria</taxon>
        <taxon>Pseudomonadati</taxon>
        <taxon>Myxococcota</taxon>
        <taxon>Polyangia</taxon>
        <taxon>Nannocystales</taxon>
        <taxon>Nannocystaceae</taxon>
        <taxon>Enhygromyxa</taxon>
    </lineage>
</organism>
<dbReference type="RefSeq" id="WP_106394250.1">
    <property type="nucleotide sequence ID" value="NZ_PVNK01000214.1"/>
</dbReference>
<evidence type="ECO:0000256" key="2">
    <source>
        <dbReference type="SAM" id="Phobius"/>
    </source>
</evidence>
<keyword evidence="2" id="KW-0812">Transmembrane</keyword>
<evidence type="ECO:0008006" key="5">
    <source>
        <dbReference type="Google" id="ProtNLM"/>
    </source>
</evidence>
<dbReference type="OrthoDB" id="5524762at2"/>
<comment type="caution">
    <text evidence="3">The sequence shown here is derived from an EMBL/GenBank/DDBJ whole genome shotgun (WGS) entry which is preliminary data.</text>
</comment>
<name>A0A2S9XHN6_9BACT</name>
<evidence type="ECO:0000256" key="1">
    <source>
        <dbReference type="SAM" id="MobiDB-lite"/>
    </source>
</evidence>
<keyword evidence="2" id="KW-0472">Membrane</keyword>
<evidence type="ECO:0000313" key="3">
    <source>
        <dbReference type="EMBL" id="PRP92375.1"/>
    </source>
</evidence>
<feature type="transmembrane region" description="Helical" evidence="2">
    <location>
        <begin position="54"/>
        <end position="73"/>
    </location>
</feature>
<reference evidence="3 4" key="1">
    <citation type="submission" date="2018-03" db="EMBL/GenBank/DDBJ databases">
        <title>Draft Genome Sequences of the Obligatory Marine Myxobacteria Enhygromyxa salina SWB005.</title>
        <authorList>
            <person name="Poehlein A."/>
            <person name="Moghaddam J.A."/>
            <person name="Harms H."/>
            <person name="Alanjari M."/>
            <person name="Koenig G.M."/>
            <person name="Daniel R."/>
            <person name="Schaeberle T.F."/>
        </authorList>
    </citation>
    <scope>NUCLEOTIDE SEQUENCE [LARGE SCALE GENOMIC DNA]</scope>
    <source>
        <strain evidence="3 4">SWB005</strain>
    </source>
</reference>
<feature type="region of interest" description="Disordered" evidence="1">
    <location>
        <begin position="1"/>
        <end position="28"/>
    </location>
</feature>
<proteinExistence type="predicted"/>
<accession>A0A2S9XHN6</accession>
<dbReference type="Proteomes" id="UP000237968">
    <property type="component" value="Unassembled WGS sequence"/>
</dbReference>
<dbReference type="AlphaFoldDB" id="A0A2S9XHN6"/>
<sequence>MNELELEQPEGQRDAETPEVGTKKVEGRDPKTVRLKRAYEAEVENKVASDYSHIVWAYGIIWALFAIYGVLLWRRASAQKADLAALQAKLSKSTPKP</sequence>
<dbReference type="EMBL" id="PVNK01000214">
    <property type="protein sequence ID" value="PRP92375.1"/>
    <property type="molecule type" value="Genomic_DNA"/>
</dbReference>
<feature type="compositionally biased region" description="Basic and acidic residues" evidence="1">
    <location>
        <begin position="10"/>
        <end position="28"/>
    </location>
</feature>
<protein>
    <recommendedName>
        <fullName evidence="5">CcmD family protein</fullName>
    </recommendedName>
</protein>
<gene>
    <name evidence="3" type="ORF">ENSA5_50060</name>
</gene>
<keyword evidence="4" id="KW-1185">Reference proteome</keyword>
<keyword evidence="2" id="KW-1133">Transmembrane helix</keyword>
<evidence type="ECO:0000313" key="4">
    <source>
        <dbReference type="Proteomes" id="UP000237968"/>
    </source>
</evidence>